<dbReference type="PANTHER" id="PTHR32054">
    <property type="entry name" value="HEAVY CHAIN, PUTATIVE, EXPRESSED-RELATED-RELATED"/>
    <property type="match status" value="1"/>
</dbReference>
<dbReference type="PANTHER" id="PTHR32054:SF4">
    <property type="entry name" value="OS07G0677900 PROTEIN"/>
    <property type="match status" value="1"/>
</dbReference>
<evidence type="ECO:0000256" key="4">
    <source>
        <dbReference type="SAM" id="MobiDB-lite"/>
    </source>
</evidence>
<proteinExistence type="inferred from homology"/>
<reference evidence="5 6" key="1">
    <citation type="submission" date="2024-02" db="EMBL/GenBank/DDBJ databases">
        <authorList>
            <person name="Vignale AGUSTIN F."/>
            <person name="Sosa J E."/>
            <person name="Modenutti C."/>
        </authorList>
    </citation>
    <scope>NUCLEOTIDE SEQUENCE [LARGE SCALE GENOMIC DNA]</scope>
</reference>
<accession>A0ABC8S9Y4</accession>
<dbReference type="Proteomes" id="UP001642360">
    <property type="component" value="Unassembled WGS sequence"/>
</dbReference>
<feature type="coiled-coil region" evidence="3">
    <location>
        <begin position="221"/>
        <end position="306"/>
    </location>
</feature>
<feature type="coiled-coil region" evidence="3">
    <location>
        <begin position="401"/>
        <end position="435"/>
    </location>
</feature>
<keyword evidence="6" id="KW-1185">Reference proteome</keyword>
<organism evidence="5 6">
    <name type="scientific">Ilex paraguariensis</name>
    <name type="common">yerba mate</name>
    <dbReference type="NCBI Taxonomy" id="185542"/>
    <lineage>
        <taxon>Eukaryota</taxon>
        <taxon>Viridiplantae</taxon>
        <taxon>Streptophyta</taxon>
        <taxon>Embryophyta</taxon>
        <taxon>Tracheophyta</taxon>
        <taxon>Spermatophyta</taxon>
        <taxon>Magnoliopsida</taxon>
        <taxon>eudicotyledons</taxon>
        <taxon>Gunneridae</taxon>
        <taxon>Pentapetalae</taxon>
        <taxon>asterids</taxon>
        <taxon>campanulids</taxon>
        <taxon>Aquifoliales</taxon>
        <taxon>Aquifoliaceae</taxon>
        <taxon>Ilex</taxon>
    </lineage>
</organism>
<evidence type="ECO:0000256" key="1">
    <source>
        <dbReference type="ARBA" id="ARBA00005485"/>
    </source>
</evidence>
<dbReference type="Pfam" id="PF05701">
    <property type="entry name" value="WEMBL"/>
    <property type="match status" value="2"/>
</dbReference>
<evidence type="ECO:0008006" key="7">
    <source>
        <dbReference type="Google" id="ProtNLM"/>
    </source>
</evidence>
<comment type="caution">
    <text evidence="5">The sequence shown here is derived from an EMBL/GenBank/DDBJ whole genome shotgun (WGS) entry which is preliminary data.</text>
</comment>
<dbReference type="InterPro" id="IPR008545">
    <property type="entry name" value="Web"/>
</dbReference>
<evidence type="ECO:0000313" key="5">
    <source>
        <dbReference type="EMBL" id="CAK9153758.1"/>
    </source>
</evidence>
<dbReference type="AlphaFoldDB" id="A0ABC8S9Y4"/>
<name>A0ABC8S9Y4_9AQUA</name>
<feature type="region of interest" description="Disordered" evidence="4">
    <location>
        <begin position="582"/>
        <end position="602"/>
    </location>
</feature>
<feature type="coiled-coil region" evidence="3">
    <location>
        <begin position="97"/>
        <end position="142"/>
    </location>
</feature>
<evidence type="ECO:0000256" key="2">
    <source>
        <dbReference type="ARBA" id="ARBA00023054"/>
    </source>
</evidence>
<gene>
    <name evidence="5" type="ORF">ILEXP_LOCUS22053</name>
</gene>
<sequence length="602" mass="66798">MAAQILDCGNQLVSGTLEAGKVANEYADSGLKMEPIPTEGDPSSEKKRSLRVEIDTSAPFESVKEAVSRFGGIGFWKPNAQKLYSESSELDIGVVDTAKVEEQAAQLEKDLIVKERETLAVLKELETTKMIVEELKSKIQKEAFEVNAVLSTNSEDKSVIAAAEVDQMERLKNVVIDQQSLVGGLDLCPSSAPGFILIELKQAKLNLTRTTNDLGDIRTAVESYTKKIEKEKILLEKTRQRLSSNSSKISSLEEEINQMKLKLQLIRNAEVKDGVDNNPMDILMELQRLSSEMEQFKKMGEAAMSEVSSAMSEVEHSTTRIKTAEIRLIAARKMKEAARASEAVALAEIKALSNSESSSSVLQLKADSVTLSFEEYSSLTAKAREAENISKKRVVDAMLQVDEANLSKLEILKRVEEATEEVKISKKALEEALSRVETANRGKLAVEGALRKWRSEHGQKRRAVHRSTMFKNSCSPLLRKDSRVLDVNGLNLINNESKPVLRSTLSIGKILSRKLLLTEEYENGMRTGKSNGKRKVSLGQMLSKPNGDLLPFQKGEKDGGRKQFPAKRKKFGFARISLFVTKQSKKKKKQTASSRCHSGYIN</sequence>
<keyword evidence="2 3" id="KW-0175">Coiled coil</keyword>
<evidence type="ECO:0000256" key="3">
    <source>
        <dbReference type="SAM" id="Coils"/>
    </source>
</evidence>
<comment type="similarity">
    <text evidence="1">Belongs to the WEB family.</text>
</comment>
<protein>
    <recommendedName>
        <fullName evidence="7">WEB family protein</fullName>
    </recommendedName>
</protein>
<dbReference type="EMBL" id="CAUOFW020002447">
    <property type="protein sequence ID" value="CAK9153758.1"/>
    <property type="molecule type" value="Genomic_DNA"/>
</dbReference>
<dbReference type="Gene3D" id="1.10.287.1490">
    <property type="match status" value="1"/>
</dbReference>
<evidence type="ECO:0000313" key="6">
    <source>
        <dbReference type="Proteomes" id="UP001642360"/>
    </source>
</evidence>